<keyword evidence="1 4" id="KW-0808">Transferase</keyword>
<dbReference type="CDD" id="cd04647">
    <property type="entry name" value="LbH_MAT_like"/>
    <property type="match status" value="1"/>
</dbReference>
<dbReference type="EMBL" id="SSUX01000049">
    <property type="protein sequence ID" value="THJ37684.1"/>
    <property type="molecule type" value="Genomic_DNA"/>
</dbReference>
<dbReference type="GO" id="GO:0016746">
    <property type="term" value="F:acyltransferase activity"/>
    <property type="evidence" value="ECO:0007669"/>
    <property type="project" value="UniProtKB-KW"/>
</dbReference>
<organism evidence="4 5">
    <name type="scientific">Aeromonas veronii</name>
    <dbReference type="NCBI Taxonomy" id="654"/>
    <lineage>
        <taxon>Bacteria</taxon>
        <taxon>Pseudomonadati</taxon>
        <taxon>Pseudomonadota</taxon>
        <taxon>Gammaproteobacteria</taxon>
        <taxon>Aeromonadales</taxon>
        <taxon>Aeromonadaceae</taxon>
        <taxon>Aeromonas</taxon>
    </lineage>
</organism>
<proteinExistence type="predicted"/>
<dbReference type="PROSITE" id="PS00101">
    <property type="entry name" value="HEXAPEP_TRANSFERASES"/>
    <property type="match status" value="1"/>
</dbReference>
<protein>
    <submittedName>
        <fullName evidence="4">Acyltransferase</fullName>
    </submittedName>
</protein>
<dbReference type="PANTHER" id="PTHR23416:SF78">
    <property type="entry name" value="LIPOPOLYSACCHARIDE BIOSYNTHESIS O-ACETYL TRANSFERASE WBBJ-RELATED"/>
    <property type="match status" value="1"/>
</dbReference>
<evidence type="ECO:0000256" key="1">
    <source>
        <dbReference type="ARBA" id="ARBA00022679"/>
    </source>
</evidence>
<dbReference type="InterPro" id="IPR018357">
    <property type="entry name" value="Hexapep_transf_CS"/>
</dbReference>
<dbReference type="InterPro" id="IPR051159">
    <property type="entry name" value="Hexapeptide_acetyltransf"/>
</dbReference>
<evidence type="ECO:0000313" key="5">
    <source>
        <dbReference type="Proteomes" id="UP000309618"/>
    </source>
</evidence>
<dbReference type="RefSeq" id="WP_136502400.1">
    <property type="nucleotide sequence ID" value="NZ_SSUX01000049.1"/>
</dbReference>
<name>A0A4S5BXC7_AERVE</name>
<evidence type="ECO:0000313" key="4">
    <source>
        <dbReference type="EMBL" id="THJ37684.1"/>
    </source>
</evidence>
<evidence type="ECO:0000256" key="3">
    <source>
        <dbReference type="ARBA" id="ARBA00023315"/>
    </source>
</evidence>
<accession>A0A4S5BXC7</accession>
<dbReference type="Proteomes" id="UP000309618">
    <property type="component" value="Unassembled WGS sequence"/>
</dbReference>
<dbReference type="PANTHER" id="PTHR23416">
    <property type="entry name" value="SIALIC ACID SYNTHASE-RELATED"/>
    <property type="match status" value="1"/>
</dbReference>
<evidence type="ECO:0000256" key="2">
    <source>
        <dbReference type="ARBA" id="ARBA00022737"/>
    </source>
</evidence>
<comment type="caution">
    <text evidence="4">The sequence shown here is derived from an EMBL/GenBank/DDBJ whole genome shotgun (WGS) entry which is preliminary data.</text>
</comment>
<gene>
    <name evidence="4" type="ORF">E8Q35_22620</name>
</gene>
<dbReference type="Gene3D" id="2.160.10.10">
    <property type="entry name" value="Hexapeptide repeat proteins"/>
    <property type="match status" value="1"/>
</dbReference>
<feature type="non-terminal residue" evidence="4">
    <location>
        <position position="1"/>
    </location>
</feature>
<sequence>VRNYYYSRVFNTSNLIIGRYPILIGSKGLHISSNVRIGDFAWFESIGLGEIIISENVSISQSVHIASCYKVVIKEGALIGSNVHITDHNHGFGIEEEKILDPKDRKLVVKGMTIIGKKVWIADNVRILSGVSIGDGAVIGANAVVTKSVPPYTLVAGVPARKIKRY</sequence>
<dbReference type="AlphaFoldDB" id="A0A4S5BXC7"/>
<keyword evidence="3 4" id="KW-0012">Acyltransferase</keyword>
<keyword evidence="2" id="KW-0677">Repeat</keyword>
<dbReference type="InterPro" id="IPR001451">
    <property type="entry name" value="Hexapep"/>
</dbReference>
<dbReference type="InterPro" id="IPR011004">
    <property type="entry name" value="Trimer_LpxA-like_sf"/>
</dbReference>
<reference evidence="4 5" key="1">
    <citation type="submission" date="2019-04" db="EMBL/GenBank/DDBJ databases">
        <title>Comparative genomics of Aeromonas veronii strains pathogenic to fish.</title>
        <authorList>
            <person name="Cascarano M.C."/>
            <person name="Smyrli M."/>
            <person name="Katharios P."/>
        </authorList>
    </citation>
    <scope>NUCLEOTIDE SEQUENCE [LARGE SCALE GENOMIC DNA]</scope>
    <source>
        <strain evidence="4 5">XU1</strain>
    </source>
</reference>
<dbReference type="SUPFAM" id="SSF51161">
    <property type="entry name" value="Trimeric LpxA-like enzymes"/>
    <property type="match status" value="1"/>
</dbReference>
<dbReference type="Pfam" id="PF00132">
    <property type="entry name" value="Hexapep"/>
    <property type="match status" value="1"/>
</dbReference>